<dbReference type="GO" id="GO:0016787">
    <property type="term" value="F:hydrolase activity"/>
    <property type="evidence" value="ECO:0007669"/>
    <property type="project" value="UniProtKB-KW"/>
</dbReference>
<feature type="domain" description="CN hydrolase" evidence="2">
    <location>
        <begin position="20"/>
        <end position="288"/>
    </location>
</feature>
<dbReference type="RefSeq" id="WP_408158725.1">
    <property type="nucleotide sequence ID" value="NZ_JAQQFM010000006.1"/>
</dbReference>
<evidence type="ECO:0000259" key="2">
    <source>
        <dbReference type="PROSITE" id="PS50263"/>
    </source>
</evidence>
<dbReference type="InterPro" id="IPR050345">
    <property type="entry name" value="Aliph_Amidase/BUP"/>
</dbReference>
<sequence length="335" mass="37207">MAIDLNTGSGTGNSKIKNSFGLAVAQMGPVHLNDSRVAVVARLLEMMREAASRGAKMVVFPELALTTFFPRYWMDDAEVNARFFEPSMPSAETQPLFDLAAQLKIGFYLGYAELTADGHRFNTSVLVDENAKIVARYRKIHLPGHSDHKPDAPFQHLEKKYFEVGNEGFGVTDMLGTRIGQCLCNDRRWPETYRVMSLQSARIVVLGYNTPSWNIHWSEPPHLRMFHHLLSLQANAYQNGLWVAAAAKCGAEDGFHMIGGSAIVAPTGEIVAQAQSEDDEVIFSNCDLGLGETFLQHVFNFAKHRRPEHYKLITERTGAGEPLSASALKTTQPQE</sequence>
<name>A0ABW9A9G8_9BURK</name>
<dbReference type="InterPro" id="IPR003010">
    <property type="entry name" value="C-N_Hydrolase"/>
</dbReference>
<evidence type="ECO:0000256" key="1">
    <source>
        <dbReference type="ARBA" id="ARBA00022801"/>
    </source>
</evidence>
<dbReference type="EMBL" id="JAQQFM010000006">
    <property type="protein sequence ID" value="MFL9925536.1"/>
    <property type="molecule type" value="Genomic_DNA"/>
</dbReference>
<dbReference type="PANTHER" id="PTHR43674">
    <property type="entry name" value="NITRILASE C965.09-RELATED"/>
    <property type="match status" value="1"/>
</dbReference>
<proteinExistence type="predicted"/>
<keyword evidence="1 3" id="KW-0378">Hydrolase</keyword>
<evidence type="ECO:0000313" key="3">
    <source>
        <dbReference type="EMBL" id="MFL9925536.1"/>
    </source>
</evidence>
<dbReference type="Pfam" id="PF00795">
    <property type="entry name" value="CN_hydrolase"/>
    <property type="match status" value="1"/>
</dbReference>
<keyword evidence="4" id="KW-1185">Reference proteome</keyword>
<gene>
    <name evidence="3" type="ORF">PQR62_14750</name>
</gene>
<organism evidence="3 4">
    <name type="scientific">Herbaspirillum lusitanum</name>
    <dbReference type="NCBI Taxonomy" id="213312"/>
    <lineage>
        <taxon>Bacteria</taxon>
        <taxon>Pseudomonadati</taxon>
        <taxon>Pseudomonadota</taxon>
        <taxon>Betaproteobacteria</taxon>
        <taxon>Burkholderiales</taxon>
        <taxon>Oxalobacteraceae</taxon>
        <taxon>Herbaspirillum</taxon>
    </lineage>
</organism>
<dbReference type="Proteomes" id="UP001629246">
    <property type="component" value="Unassembled WGS sequence"/>
</dbReference>
<dbReference type="InterPro" id="IPR036526">
    <property type="entry name" value="C-N_Hydrolase_sf"/>
</dbReference>
<dbReference type="Gene3D" id="3.60.110.10">
    <property type="entry name" value="Carbon-nitrogen hydrolase"/>
    <property type="match status" value="1"/>
</dbReference>
<comment type="caution">
    <text evidence="3">The sequence shown here is derived from an EMBL/GenBank/DDBJ whole genome shotgun (WGS) entry which is preliminary data.</text>
</comment>
<protein>
    <submittedName>
        <fullName evidence="3">N-carbamoyl-D-amino-acid hydrolase</fullName>
    </submittedName>
</protein>
<dbReference type="PANTHER" id="PTHR43674:SF12">
    <property type="entry name" value="NITRILASE C965.09-RELATED"/>
    <property type="match status" value="1"/>
</dbReference>
<accession>A0ABW9A9G8</accession>
<dbReference type="PROSITE" id="PS50263">
    <property type="entry name" value="CN_HYDROLASE"/>
    <property type="match status" value="1"/>
</dbReference>
<dbReference type="SUPFAM" id="SSF56317">
    <property type="entry name" value="Carbon-nitrogen hydrolase"/>
    <property type="match status" value="1"/>
</dbReference>
<dbReference type="CDD" id="cd07569">
    <property type="entry name" value="DCase"/>
    <property type="match status" value="1"/>
</dbReference>
<evidence type="ECO:0000313" key="4">
    <source>
        <dbReference type="Proteomes" id="UP001629246"/>
    </source>
</evidence>
<reference evidence="3 4" key="1">
    <citation type="journal article" date="2024" name="Chem. Sci.">
        <title>Discovery of megapolipeptins by genome mining of a Burkholderiales bacteria collection.</title>
        <authorList>
            <person name="Paulo B.S."/>
            <person name="Recchia M.J.J."/>
            <person name="Lee S."/>
            <person name="Fergusson C.H."/>
            <person name="Romanowski S.B."/>
            <person name="Hernandez A."/>
            <person name="Krull N."/>
            <person name="Liu D.Y."/>
            <person name="Cavanagh H."/>
            <person name="Bos A."/>
            <person name="Gray C.A."/>
            <person name="Murphy B.T."/>
            <person name="Linington R.G."/>
            <person name="Eustaquio A.S."/>
        </authorList>
    </citation>
    <scope>NUCLEOTIDE SEQUENCE [LARGE SCALE GENOMIC DNA]</scope>
    <source>
        <strain evidence="3 4">RL21-008-BIB-A</strain>
    </source>
</reference>